<organism evidence="9">
    <name type="scientific">Pseudoalteromonas prydzensis</name>
    <dbReference type="NCBI Taxonomy" id="182141"/>
    <lineage>
        <taxon>Bacteria</taxon>
        <taxon>Pseudomonadati</taxon>
        <taxon>Pseudomonadota</taxon>
        <taxon>Gammaproteobacteria</taxon>
        <taxon>Alteromonadales</taxon>
        <taxon>Pseudoalteromonadaceae</taxon>
        <taxon>Pseudoalteromonas</taxon>
    </lineage>
</organism>
<dbReference type="GO" id="GO:0006071">
    <property type="term" value="P:glycerol metabolic process"/>
    <property type="evidence" value="ECO:0007669"/>
    <property type="project" value="UniProtKB-KW"/>
</dbReference>
<dbReference type="PANTHER" id="PTHR43620">
    <property type="entry name" value="GLYCEROPHOSPHORYL DIESTER PHOSPHODIESTERASE"/>
    <property type="match status" value="1"/>
</dbReference>
<dbReference type="Proteomes" id="UP000886188">
    <property type="component" value="Unassembled WGS sequence"/>
</dbReference>
<sequence length="441" mass="48030">MKHTPILASCLLLITLTGCADDTEIVEKEVVVTNTEVEIVKVPTPVIVEVAQGTNIQLGARPDYLIDDMTTSALKTKLESCKDGPFYRTDFSIGHRGAPMQYPEHTQESYIAAARMGAGIVECDVTFTNDKELVCRHSQCDLHTTTNILAIPELAAKCSVPFTPADPNSGTPATAKCCTSDISLAEFLTLEGKMDGANTNATNVSDYMQGTPSWRTDLYATSGTLMTHKQSIALFKELGVKMTPELKSPQVSMPFNGMTQAQYAQKMLDEYTQMEVPANHVYPQSFNLADVEYWINTNPEFAAQSVYLDGRDSNAGFDPNNAATWQPSMAELATDGVKIIAPPIWVLLTIDNDNNIVPSQYAIDAKAAGLNIIAWSLERSGPLNEGGGYYYQSISDVIDNDGDMFTVVDVLAQEVGVMGIFSDWPATVSYYASCNKMPTSI</sequence>
<evidence type="ECO:0000256" key="1">
    <source>
        <dbReference type="ARBA" id="ARBA00007277"/>
    </source>
</evidence>
<keyword evidence="4" id="KW-0319">Glycerol metabolism</keyword>
<dbReference type="Gene3D" id="3.20.20.190">
    <property type="entry name" value="Phosphatidylinositol (PI) phosphodiesterase"/>
    <property type="match status" value="1"/>
</dbReference>
<dbReference type="AlphaFoldDB" id="A0A7V1D3C3"/>
<comment type="catalytic activity">
    <reaction evidence="6">
        <text>a sn-glycero-3-phosphodiester + H2O = an alcohol + sn-glycerol 3-phosphate + H(+)</text>
        <dbReference type="Rhea" id="RHEA:12969"/>
        <dbReference type="ChEBI" id="CHEBI:15377"/>
        <dbReference type="ChEBI" id="CHEBI:15378"/>
        <dbReference type="ChEBI" id="CHEBI:30879"/>
        <dbReference type="ChEBI" id="CHEBI:57597"/>
        <dbReference type="ChEBI" id="CHEBI:83408"/>
        <dbReference type="EC" id="3.1.4.46"/>
    </reaction>
</comment>
<reference evidence="9" key="1">
    <citation type="journal article" date="2020" name="mSystems">
        <title>Genome- and Community-Level Interaction Insights into Carbon Utilization and Element Cycling Functions of Hydrothermarchaeota in Hydrothermal Sediment.</title>
        <authorList>
            <person name="Zhou Z."/>
            <person name="Liu Y."/>
            <person name="Xu W."/>
            <person name="Pan J."/>
            <person name="Luo Z.H."/>
            <person name="Li M."/>
        </authorList>
    </citation>
    <scope>NUCLEOTIDE SEQUENCE [LARGE SCALE GENOMIC DNA]</scope>
    <source>
        <strain evidence="9">HyVt-346</strain>
    </source>
</reference>
<dbReference type="Pfam" id="PF03009">
    <property type="entry name" value="GDPD"/>
    <property type="match status" value="1"/>
</dbReference>
<dbReference type="CDD" id="cd08560">
    <property type="entry name" value="GDPD_EcGlpQ_like_1"/>
    <property type="match status" value="1"/>
</dbReference>
<feature type="signal peptide" evidence="7">
    <location>
        <begin position="1"/>
        <end position="20"/>
    </location>
</feature>
<comment type="similarity">
    <text evidence="1">Belongs to the glycerophosphoryl diester phosphodiesterase family.</text>
</comment>
<accession>A0A7V1D3C3</accession>
<name>A0A7V1D3C3_9GAMM</name>
<keyword evidence="3 7" id="KW-0732">Signal</keyword>
<evidence type="ECO:0000259" key="8">
    <source>
        <dbReference type="PROSITE" id="PS51704"/>
    </source>
</evidence>
<comment type="caution">
    <text evidence="9">The sequence shown here is derived from an EMBL/GenBank/DDBJ whole genome shotgun (WGS) entry which is preliminary data.</text>
</comment>
<dbReference type="PANTHER" id="PTHR43620:SF7">
    <property type="entry name" value="GLYCEROPHOSPHODIESTER PHOSPHODIESTERASE GDPD5-RELATED"/>
    <property type="match status" value="1"/>
</dbReference>
<gene>
    <name evidence="9" type="ORF">ENH88_22415</name>
</gene>
<dbReference type="PROSITE" id="PS51257">
    <property type="entry name" value="PROKAR_LIPOPROTEIN"/>
    <property type="match status" value="1"/>
</dbReference>
<dbReference type="EMBL" id="DRGM01000211">
    <property type="protein sequence ID" value="HEA19153.1"/>
    <property type="molecule type" value="Genomic_DNA"/>
</dbReference>
<protein>
    <recommendedName>
        <fullName evidence="2">glycerophosphodiester phosphodiesterase</fullName>
        <ecNumber evidence="2">3.1.4.46</ecNumber>
    </recommendedName>
</protein>
<evidence type="ECO:0000256" key="3">
    <source>
        <dbReference type="ARBA" id="ARBA00022729"/>
    </source>
</evidence>
<dbReference type="RefSeq" id="WP_304185756.1">
    <property type="nucleotide sequence ID" value="NZ_DRGM01000211.1"/>
</dbReference>
<evidence type="ECO:0000256" key="4">
    <source>
        <dbReference type="ARBA" id="ARBA00022798"/>
    </source>
</evidence>
<evidence type="ECO:0000256" key="5">
    <source>
        <dbReference type="ARBA" id="ARBA00022801"/>
    </source>
</evidence>
<dbReference type="InterPro" id="IPR017946">
    <property type="entry name" value="PLC-like_Pdiesterase_TIM-brl"/>
</dbReference>
<feature type="chain" id="PRO_5030600137" description="glycerophosphodiester phosphodiesterase" evidence="7">
    <location>
        <begin position="21"/>
        <end position="441"/>
    </location>
</feature>
<dbReference type="EC" id="3.1.4.46" evidence="2"/>
<feature type="domain" description="GP-PDE" evidence="8">
    <location>
        <begin position="90"/>
        <end position="415"/>
    </location>
</feature>
<evidence type="ECO:0000256" key="7">
    <source>
        <dbReference type="SAM" id="SignalP"/>
    </source>
</evidence>
<evidence type="ECO:0000313" key="9">
    <source>
        <dbReference type="EMBL" id="HEA19153.1"/>
    </source>
</evidence>
<dbReference type="PROSITE" id="PS51704">
    <property type="entry name" value="GP_PDE"/>
    <property type="match status" value="1"/>
</dbReference>
<proteinExistence type="inferred from homology"/>
<dbReference type="InterPro" id="IPR030395">
    <property type="entry name" value="GP_PDE_dom"/>
</dbReference>
<keyword evidence="5" id="KW-0378">Hydrolase</keyword>
<dbReference type="GO" id="GO:0008889">
    <property type="term" value="F:glycerophosphodiester phosphodiesterase activity"/>
    <property type="evidence" value="ECO:0007669"/>
    <property type="project" value="UniProtKB-EC"/>
</dbReference>
<dbReference type="GO" id="GO:0006629">
    <property type="term" value="P:lipid metabolic process"/>
    <property type="evidence" value="ECO:0007669"/>
    <property type="project" value="InterPro"/>
</dbReference>
<evidence type="ECO:0000256" key="6">
    <source>
        <dbReference type="ARBA" id="ARBA00047512"/>
    </source>
</evidence>
<evidence type="ECO:0000256" key="2">
    <source>
        <dbReference type="ARBA" id="ARBA00012247"/>
    </source>
</evidence>
<dbReference type="SUPFAM" id="SSF51695">
    <property type="entry name" value="PLC-like phosphodiesterases"/>
    <property type="match status" value="1"/>
</dbReference>